<sequence length="44" mass="5074">FTKLASNAIIWNSSVICINKLKPLTKRLLSDNRQEEGAFLVRVW</sequence>
<feature type="non-terminal residue" evidence="1">
    <location>
        <position position="1"/>
    </location>
</feature>
<name>G9ZNS5_9LACO</name>
<evidence type="ECO:0000313" key="2">
    <source>
        <dbReference type="Proteomes" id="UP000004625"/>
    </source>
</evidence>
<gene>
    <name evidence="1" type="ORF">HMPREF9103_01379</name>
</gene>
<evidence type="ECO:0000313" key="1">
    <source>
        <dbReference type="EMBL" id="EHL98689.1"/>
    </source>
</evidence>
<proteinExistence type="predicted"/>
<accession>G9ZNS5</accession>
<organism evidence="1 2">
    <name type="scientific">Lentilactobacillus parafarraginis F0439</name>
    <dbReference type="NCBI Taxonomy" id="797515"/>
    <lineage>
        <taxon>Bacteria</taxon>
        <taxon>Bacillati</taxon>
        <taxon>Bacillota</taxon>
        <taxon>Bacilli</taxon>
        <taxon>Lactobacillales</taxon>
        <taxon>Lactobacillaceae</taxon>
        <taxon>Lentilactobacillus</taxon>
    </lineage>
</organism>
<dbReference type="AlphaFoldDB" id="G9ZNS5"/>
<dbReference type="HOGENOM" id="CLU_3226361_0_0_9"/>
<comment type="caution">
    <text evidence="1">The sequence shown here is derived from an EMBL/GenBank/DDBJ whole genome shotgun (WGS) entry which is preliminary data.</text>
</comment>
<reference evidence="1 2" key="1">
    <citation type="submission" date="2011-09" db="EMBL/GenBank/DDBJ databases">
        <authorList>
            <person name="Weinstock G."/>
            <person name="Sodergren E."/>
            <person name="Clifton S."/>
            <person name="Fulton L."/>
            <person name="Fulton B."/>
            <person name="Courtney L."/>
            <person name="Fronick C."/>
            <person name="Harrison M."/>
            <person name="Strong C."/>
            <person name="Farmer C."/>
            <person name="Delahaunty K."/>
            <person name="Markovic C."/>
            <person name="Hall O."/>
            <person name="Minx P."/>
            <person name="Tomlinson C."/>
            <person name="Mitreva M."/>
            <person name="Hou S."/>
            <person name="Chen J."/>
            <person name="Wollam A."/>
            <person name="Pepin K.H."/>
            <person name="Johnson M."/>
            <person name="Bhonagiri V."/>
            <person name="Zhang X."/>
            <person name="Suruliraj S."/>
            <person name="Warren W."/>
            <person name="Chinwalla A."/>
            <person name="Mardis E.R."/>
            <person name="Wilson R.K."/>
        </authorList>
    </citation>
    <scope>NUCLEOTIDE SEQUENCE [LARGE SCALE GENOMIC DNA]</scope>
    <source>
        <strain evidence="1 2">F0439</strain>
    </source>
</reference>
<dbReference type="Proteomes" id="UP000004625">
    <property type="component" value="Unassembled WGS sequence"/>
</dbReference>
<dbReference type="EMBL" id="AGEY01000064">
    <property type="protein sequence ID" value="EHL98689.1"/>
    <property type="molecule type" value="Genomic_DNA"/>
</dbReference>
<keyword evidence="2" id="KW-1185">Reference proteome</keyword>
<protein>
    <submittedName>
        <fullName evidence="1">Uncharacterized protein</fullName>
    </submittedName>
</protein>